<proteinExistence type="inferred from homology"/>
<evidence type="ECO:0000313" key="9">
    <source>
        <dbReference type="Proteomes" id="UP000018901"/>
    </source>
</evidence>
<dbReference type="Pfam" id="PF07980">
    <property type="entry name" value="SusD_RagB"/>
    <property type="match status" value="1"/>
</dbReference>
<dbReference type="AlphaFoldDB" id="W0ES57"/>
<protein>
    <recommendedName>
        <fullName evidence="10">Glycan metabolism protein RagB</fullName>
    </recommendedName>
</protein>
<dbReference type="SUPFAM" id="SSF48452">
    <property type="entry name" value="TPR-like"/>
    <property type="match status" value="1"/>
</dbReference>
<reference evidence="8 9" key="1">
    <citation type="submission" date="2013-12" db="EMBL/GenBank/DDBJ databases">
        <authorList>
            <consortium name="DOE Joint Genome Institute"/>
            <person name="Eisen J."/>
            <person name="Huntemann M."/>
            <person name="Han J."/>
            <person name="Chen A."/>
            <person name="Kyrpides N."/>
            <person name="Mavromatis K."/>
            <person name="Markowitz V."/>
            <person name="Palaniappan K."/>
            <person name="Ivanova N."/>
            <person name="Schaumberg A."/>
            <person name="Pati A."/>
            <person name="Liolios K."/>
            <person name="Nordberg H.P."/>
            <person name="Cantor M.N."/>
            <person name="Hua S.X."/>
            <person name="Woyke T."/>
        </authorList>
    </citation>
    <scope>NUCLEOTIDE SEQUENCE [LARGE SCALE GENOMIC DNA]</scope>
    <source>
        <strain evidence="9">DSM 18177</strain>
    </source>
</reference>
<accession>W0ES57</accession>
<dbReference type="InterPro" id="IPR011990">
    <property type="entry name" value="TPR-like_helical_dom_sf"/>
</dbReference>
<dbReference type="HOGENOM" id="CLU_015553_1_4_10"/>
<evidence type="ECO:0000256" key="4">
    <source>
        <dbReference type="ARBA" id="ARBA00023136"/>
    </source>
</evidence>
<evidence type="ECO:0000256" key="5">
    <source>
        <dbReference type="ARBA" id="ARBA00023237"/>
    </source>
</evidence>
<feature type="domain" description="SusD-like N-terminal" evidence="7">
    <location>
        <begin position="31"/>
        <end position="189"/>
    </location>
</feature>
<organism evidence="8 9">
    <name type="scientific">Barnesiella viscericola DSM 18177</name>
    <dbReference type="NCBI Taxonomy" id="880074"/>
    <lineage>
        <taxon>Bacteria</taxon>
        <taxon>Pseudomonadati</taxon>
        <taxon>Bacteroidota</taxon>
        <taxon>Bacteroidia</taxon>
        <taxon>Bacteroidales</taxon>
        <taxon>Barnesiellaceae</taxon>
        <taxon>Barnesiella</taxon>
    </lineage>
</organism>
<evidence type="ECO:0000256" key="1">
    <source>
        <dbReference type="ARBA" id="ARBA00004442"/>
    </source>
</evidence>
<sequence>MSSCNDFFDMELQGEYDGNNFYNTTYQLQVGLDAVYDILQTNNYNNCEWIFGEACGDDVVGNDESTTNLISELVNFQFNTSNTWIRDRYTINYKGINRANQVISGARRVQLATQEIEQYTKVREILGQAKFLRALFYFNLVKTFGGVPIRPEQEDVDALTIPRSTKEEVYAYIEKDLREAAIMLRSKFVSKEAGKAGCGACVALLMKVLAYQATPGMESEKWNEITKLGAYFIEGATLTYGDMLHFENYEESWDELRARLWFKDKALLASNEPYETPETTMPSLANEYSLETTDSYGNTLGYADLYYEKGEFCTRSIFEVVFKESANGLKDDQNEGTEIFNDIFFNRMFASKSFKDEIAGDPRKGVFIQEHGEVAFDGVRIEVPPGKTACMKWYTPSAETPSDVNDSGKNRRVLIYSEVVLFYAEALNEMGQREKSLEQLNSVKRVANKITNVSTLYKAGTYIELRDQIWKERRIELCHLWDRFFDIVRQGRAAQVLHDFATETTHNRGKNFIEGVNEIFPIPQNEVDITNGVVTQNPGY</sequence>
<dbReference type="Pfam" id="PF14322">
    <property type="entry name" value="SusD-like_3"/>
    <property type="match status" value="1"/>
</dbReference>
<dbReference type="KEGG" id="bvs:BARVI_02910"/>
<evidence type="ECO:0000256" key="2">
    <source>
        <dbReference type="ARBA" id="ARBA00006275"/>
    </source>
</evidence>
<evidence type="ECO:0000256" key="3">
    <source>
        <dbReference type="ARBA" id="ARBA00022729"/>
    </source>
</evidence>
<keyword evidence="9" id="KW-1185">Reference proteome</keyword>
<dbReference type="Gene3D" id="1.25.40.390">
    <property type="match status" value="1"/>
</dbReference>
<evidence type="ECO:0000313" key="8">
    <source>
        <dbReference type="EMBL" id="AHF11951.1"/>
    </source>
</evidence>
<dbReference type="EMBL" id="CP007034">
    <property type="protein sequence ID" value="AHF11951.1"/>
    <property type="molecule type" value="Genomic_DNA"/>
</dbReference>
<comment type="similarity">
    <text evidence="2">Belongs to the SusD family.</text>
</comment>
<dbReference type="InterPro" id="IPR033985">
    <property type="entry name" value="SusD-like_N"/>
</dbReference>
<dbReference type="eggNOG" id="COG0702">
    <property type="taxonomic scope" value="Bacteria"/>
</dbReference>
<keyword evidence="5" id="KW-0998">Cell outer membrane</keyword>
<gene>
    <name evidence="8" type="ORF">BARVI_02910</name>
</gene>
<dbReference type="InterPro" id="IPR012944">
    <property type="entry name" value="SusD_RagB_dom"/>
</dbReference>
<dbReference type="Proteomes" id="UP000018901">
    <property type="component" value="Chromosome"/>
</dbReference>
<dbReference type="GO" id="GO:0009279">
    <property type="term" value="C:cell outer membrane"/>
    <property type="evidence" value="ECO:0007669"/>
    <property type="project" value="UniProtKB-SubCell"/>
</dbReference>
<comment type="subcellular location">
    <subcellularLocation>
        <location evidence="1">Cell outer membrane</location>
    </subcellularLocation>
</comment>
<evidence type="ECO:0000259" key="7">
    <source>
        <dbReference type="Pfam" id="PF14322"/>
    </source>
</evidence>
<dbReference type="PATRIC" id="fig|880074.11.peg.607"/>
<keyword evidence="4" id="KW-0472">Membrane</keyword>
<name>W0ES57_9BACT</name>
<evidence type="ECO:0000259" key="6">
    <source>
        <dbReference type="Pfam" id="PF07980"/>
    </source>
</evidence>
<evidence type="ECO:0008006" key="10">
    <source>
        <dbReference type="Google" id="ProtNLM"/>
    </source>
</evidence>
<feature type="domain" description="RagB/SusD" evidence="6">
    <location>
        <begin position="399"/>
        <end position="540"/>
    </location>
</feature>
<keyword evidence="3" id="KW-0732">Signal</keyword>
<dbReference type="STRING" id="880074.BARVI_02910"/>